<protein>
    <submittedName>
        <fullName evidence="2">Uncharacterized protein</fullName>
    </submittedName>
</protein>
<reference evidence="2 3" key="1">
    <citation type="submission" date="2020-02" db="EMBL/GenBank/DDBJ databases">
        <title>Comparative genomics of the hypocrealean fungal genus Beauvera.</title>
        <authorList>
            <person name="Showalter D.N."/>
            <person name="Bushley K.E."/>
            <person name="Rehner S.A."/>
        </authorList>
    </citation>
    <scope>NUCLEOTIDE SEQUENCE [LARGE SCALE GENOMIC DNA]</scope>
    <source>
        <strain evidence="2 3">ARSEF4384</strain>
    </source>
</reference>
<feature type="region of interest" description="Disordered" evidence="1">
    <location>
        <begin position="42"/>
        <end position="66"/>
    </location>
</feature>
<accession>A0AAW0S450</accession>
<keyword evidence="3" id="KW-1185">Reference proteome</keyword>
<dbReference type="AlphaFoldDB" id="A0AAW0S450"/>
<organism evidence="2 3">
    <name type="scientific">Beauveria asiatica</name>
    <dbReference type="NCBI Taxonomy" id="1069075"/>
    <lineage>
        <taxon>Eukaryota</taxon>
        <taxon>Fungi</taxon>
        <taxon>Dikarya</taxon>
        <taxon>Ascomycota</taxon>
        <taxon>Pezizomycotina</taxon>
        <taxon>Sordariomycetes</taxon>
        <taxon>Hypocreomycetidae</taxon>
        <taxon>Hypocreales</taxon>
        <taxon>Cordycipitaceae</taxon>
        <taxon>Beauveria</taxon>
    </lineage>
</organism>
<gene>
    <name evidence="2" type="ORF">G3M48_007330</name>
</gene>
<name>A0AAW0S450_9HYPO</name>
<dbReference type="EMBL" id="JAAHCF010000052">
    <property type="protein sequence ID" value="KAK8149364.1"/>
    <property type="molecule type" value="Genomic_DNA"/>
</dbReference>
<sequence>MAERYTSIMFMPKPTLKRYRAYMNSGCTPALANKQYAAASTSQARRGAGLHQHSVDAPTTYTSYPDPSAAAPQYEAAFTHNYLINATPIVVANLAAEDAGIAKREA</sequence>
<proteinExistence type="predicted"/>
<evidence type="ECO:0000313" key="3">
    <source>
        <dbReference type="Proteomes" id="UP001397290"/>
    </source>
</evidence>
<evidence type="ECO:0000313" key="2">
    <source>
        <dbReference type="EMBL" id="KAK8149364.1"/>
    </source>
</evidence>
<dbReference type="Proteomes" id="UP001397290">
    <property type="component" value="Unassembled WGS sequence"/>
</dbReference>
<evidence type="ECO:0000256" key="1">
    <source>
        <dbReference type="SAM" id="MobiDB-lite"/>
    </source>
</evidence>
<comment type="caution">
    <text evidence="2">The sequence shown here is derived from an EMBL/GenBank/DDBJ whole genome shotgun (WGS) entry which is preliminary data.</text>
</comment>